<sequence>MSAANTFYDYPIGTRVSIQGANDTYQYGFVEKVGFIFKGVPHCFVRIGGTGRIEREIHVEDTEYIKGTEHIEGIEDAGHIESTGELLFFPVSVLSTAPM</sequence>
<protein>
    <submittedName>
        <fullName evidence="1">Uncharacterized protein</fullName>
    </submittedName>
</protein>
<dbReference type="Proteomes" id="UP000308199">
    <property type="component" value="Unassembled WGS sequence"/>
</dbReference>
<evidence type="ECO:0000313" key="2">
    <source>
        <dbReference type="Proteomes" id="UP000308199"/>
    </source>
</evidence>
<proteinExistence type="predicted"/>
<keyword evidence="2" id="KW-1185">Reference proteome</keyword>
<name>A0A4S4L075_9AGAM</name>
<dbReference type="EMBL" id="SGPK01000323">
    <property type="protein sequence ID" value="THH04649.1"/>
    <property type="molecule type" value="Genomic_DNA"/>
</dbReference>
<organism evidence="1 2">
    <name type="scientific">Phellinidium pouzarii</name>
    <dbReference type="NCBI Taxonomy" id="167371"/>
    <lineage>
        <taxon>Eukaryota</taxon>
        <taxon>Fungi</taxon>
        <taxon>Dikarya</taxon>
        <taxon>Basidiomycota</taxon>
        <taxon>Agaricomycotina</taxon>
        <taxon>Agaricomycetes</taxon>
        <taxon>Hymenochaetales</taxon>
        <taxon>Hymenochaetaceae</taxon>
        <taxon>Phellinidium</taxon>
    </lineage>
</organism>
<evidence type="ECO:0000313" key="1">
    <source>
        <dbReference type="EMBL" id="THH04649.1"/>
    </source>
</evidence>
<gene>
    <name evidence="1" type="ORF">EW145_g5367</name>
</gene>
<accession>A0A4S4L075</accession>
<reference evidence="1 2" key="1">
    <citation type="submission" date="2019-02" db="EMBL/GenBank/DDBJ databases">
        <title>Genome sequencing of the rare red list fungi Phellinidium pouzarii.</title>
        <authorList>
            <person name="Buettner E."/>
            <person name="Kellner H."/>
        </authorList>
    </citation>
    <scope>NUCLEOTIDE SEQUENCE [LARGE SCALE GENOMIC DNA]</scope>
    <source>
        <strain evidence="1 2">DSM 108285</strain>
    </source>
</reference>
<dbReference type="AlphaFoldDB" id="A0A4S4L075"/>
<comment type="caution">
    <text evidence="1">The sequence shown here is derived from an EMBL/GenBank/DDBJ whole genome shotgun (WGS) entry which is preliminary data.</text>
</comment>